<name>A0A8D5FGF5_9BACT</name>
<dbReference type="Proteomes" id="UP000826725">
    <property type="component" value="Chromosome"/>
</dbReference>
<gene>
    <name evidence="1" type="ORF">DGMP_08080</name>
</gene>
<dbReference type="AlphaFoldDB" id="A0A8D5FGF5"/>
<dbReference type="KEGG" id="dbk:DGMP_08080"/>
<sequence length="60" mass="6524">MSIFKVGLRRFLGSFFMYCFLSGKLQQSQLNSFGFGVGGEELGVGGEGLEVDLLGDGNWQ</sequence>
<protein>
    <submittedName>
        <fullName evidence="1">Uncharacterized protein</fullName>
    </submittedName>
</protein>
<proteinExistence type="predicted"/>
<organism evidence="1 2">
    <name type="scientific">Desulfomarina profundi</name>
    <dbReference type="NCBI Taxonomy" id="2772557"/>
    <lineage>
        <taxon>Bacteria</taxon>
        <taxon>Pseudomonadati</taxon>
        <taxon>Thermodesulfobacteriota</taxon>
        <taxon>Desulfobulbia</taxon>
        <taxon>Desulfobulbales</taxon>
        <taxon>Desulfobulbaceae</taxon>
        <taxon>Desulfomarina</taxon>
    </lineage>
</organism>
<reference evidence="1" key="1">
    <citation type="submission" date="2020-09" db="EMBL/GenBank/DDBJ databases">
        <title>Desulfogranum mesoprofundum gen. nov., sp. nov., a novel mesophilic, sulfate-reducing chemolithoautotroph isolated from a deep-sea hydrothermal vent chimney in the Suiyo Seamount.</title>
        <authorList>
            <person name="Hashimoto Y."/>
            <person name="Nakagawa S."/>
        </authorList>
    </citation>
    <scope>NUCLEOTIDE SEQUENCE</scope>
    <source>
        <strain evidence="1">KT2</strain>
    </source>
</reference>
<evidence type="ECO:0000313" key="1">
    <source>
        <dbReference type="EMBL" id="BCL60115.1"/>
    </source>
</evidence>
<dbReference type="EMBL" id="AP024086">
    <property type="protein sequence ID" value="BCL60115.1"/>
    <property type="molecule type" value="Genomic_DNA"/>
</dbReference>
<accession>A0A8D5FGF5</accession>
<evidence type="ECO:0000313" key="2">
    <source>
        <dbReference type="Proteomes" id="UP000826725"/>
    </source>
</evidence>
<keyword evidence="2" id="KW-1185">Reference proteome</keyword>